<dbReference type="EMBL" id="SKBU01000020">
    <property type="protein sequence ID" value="TCJ15963.1"/>
    <property type="molecule type" value="Genomic_DNA"/>
</dbReference>
<evidence type="ECO:0000313" key="1">
    <source>
        <dbReference type="EMBL" id="TCJ15963.1"/>
    </source>
</evidence>
<dbReference type="InterPro" id="IPR022893">
    <property type="entry name" value="Shikimate_DH_fam"/>
</dbReference>
<sequence length="308" mass="34243">MEFIGVSTARSSIMELFPRWAKVLGLKDARLVGRDLPLDAKPEAYRRAVEELRTDELSLGALITTHKIRLLEAAYDLFDELDYYARLCGEVSCISKRDGRLIGHAKDPVTAGRALEDLLAPGHFGRTGGEVLCFGAGGAGTAISVHLMTRPDPADRPGRIVMVDRDAGRLEALRRVHAGLHSGSPRAEYVRNSGPHENDRLLAELPPGSLIINATGMGKDTPGSPITGEARFPEKGVIWELNYRGELDFLRQARARQRELNLTVEDGWRYFLHGWSEHIAEVFHLRLSPELLQQLNAEARDGRMKPNR</sequence>
<reference evidence="1 2" key="1">
    <citation type="submission" date="2019-03" db="EMBL/GenBank/DDBJ databases">
        <title>Whole genome sequence of a novel Rubrobacter taiwanensis strain, isolated from Yellowstone National Park.</title>
        <authorList>
            <person name="Freed S."/>
            <person name="Ramaley R.F."/>
            <person name="Kyndt J.A."/>
        </authorList>
    </citation>
    <scope>NUCLEOTIDE SEQUENCE [LARGE SCALE GENOMIC DNA]</scope>
    <source>
        <strain evidence="1 2">Yellowstone</strain>
    </source>
</reference>
<comment type="caution">
    <text evidence="1">The sequence shown here is derived from an EMBL/GenBank/DDBJ whole genome shotgun (WGS) entry which is preliminary data.</text>
</comment>
<dbReference type="Gene3D" id="3.40.50.720">
    <property type="entry name" value="NAD(P)-binding Rossmann-like Domain"/>
    <property type="match status" value="1"/>
</dbReference>
<keyword evidence="2" id="KW-1185">Reference proteome</keyword>
<dbReference type="GO" id="GO:0050661">
    <property type="term" value="F:NADP binding"/>
    <property type="evidence" value="ECO:0007669"/>
    <property type="project" value="TreeGrafter"/>
</dbReference>
<evidence type="ECO:0000313" key="2">
    <source>
        <dbReference type="Proteomes" id="UP000295244"/>
    </source>
</evidence>
<gene>
    <name evidence="1" type="ORF">E0L93_11830</name>
</gene>
<dbReference type="SUPFAM" id="SSF51735">
    <property type="entry name" value="NAD(P)-binding Rossmann-fold domains"/>
    <property type="match status" value="1"/>
</dbReference>
<accession>A0A4R1BFP3</accession>
<dbReference type="GO" id="GO:0019632">
    <property type="term" value="P:shikimate metabolic process"/>
    <property type="evidence" value="ECO:0007669"/>
    <property type="project" value="TreeGrafter"/>
</dbReference>
<dbReference type="Gene3D" id="3.40.50.10860">
    <property type="entry name" value="Leucine Dehydrogenase, chain A, domain 1"/>
    <property type="match status" value="1"/>
</dbReference>
<dbReference type="GO" id="GO:0005829">
    <property type="term" value="C:cytosol"/>
    <property type="evidence" value="ECO:0007669"/>
    <property type="project" value="TreeGrafter"/>
</dbReference>
<proteinExistence type="predicted"/>
<dbReference type="InterPro" id="IPR036291">
    <property type="entry name" value="NAD(P)-bd_dom_sf"/>
</dbReference>
<protein>
    <submittedName>
        <fullName evidence="1">Shikimate dehydrogenase</fullName>
    </submittedName>
</protein>
<name>A0A4R1BFP3_9ACTN</name>
<dbReference type="PANTHER" id="PTHR21089">
    <property type="entry name" value="SHIKIMATE DEHYDROGENASE"/>
    <property type="match status" value="1"/>
</dbReference>
<dbReference type="OrthoDB" id="8990234at2"/>
<dbReference type="PANTHER" id="PTHR21089:SF1">
    <property type="entry name" value="BIFUNCTIONAL 3-DEHYDROQUINATE DEHYDRATASE_SHIKIMATE DEHYDROGENASE, CHLOROPLASTIC"/>
    <property type="match status" value="1"/>
</dbReference>
<dbReference type="AlphaFoldDB" id="A0A4R1BFP3"/>
<dbReference type="GO" id="GO:0004764">
    <property type="term" value="F:shikimate 3-dehydrogenase (NADP+) activity"/>
    <property type="evidence" value="ECO:0007669"/>
    <property type="project" value="InterPro"/>
</dbReference>
<organism evidence="1 2">
    <name type="scientific">Rubrobacter taiwanensis</name>
    <dbReference type="NCBI Taxonomy" id="185139"/>
    <lineage>
        <taxon>Bacteria</taxon>
        <taxon>Bacillati</taxon>
        <taxon>Actinomycetota</taxon>
        <taxon>Rubrobacteria</taxon>
        <taxon>Rubrobacterales</taxon>
        <taxon>Rubrobacteraceae</taxon>
        <taxon>Rubrobacter</taxon>
    </lineage>
</organism>
<dbReference type="Proteomes" id="UP000295244">
    <property type="component" value="Unassembled WGS sequence"/>
</dbReference>
<dbReference type="GO" id="GO:0009423">
    <property type="term" value="P:chorismate biosynthetic process"/>
    <property type="evidence" value="ECO:0007669"/>
    <property type="project" value="TreeGrafter"/>
</dbReference>